<dbReference type="InterPro" id="IPR050158">
    <property type="entry name" value="Ubiquitin_ubiquitin-like"/>
</dbReference>
<dbReference type="PRINTS" id="PR00348">
    <property type="entry name" value="UBIQUITIN"/>
</dbReference>
<dbReference type="SMART" id="SM00213">
    <property type="entry name" value="UBQ"/>
    <property type="match status" value="1"/>
</dbReference>
<evidence type="ECO:0000313" key="2">
    <source>
        <dbReference type="EMBL" id="EIJ87444.1"/>
    </source>
</evidence>
<dbReference type="InterPro" id="IPR019956">
    <property type="entry name" value="Ubiquitin_dom"/>
</dbReference>
<keyword evidence="3" id="KW-1185">Reference proteome</keyword>
<dbReference type="InterPro" id="IPR000626">
    <property type="entry name" value="Ubiquitin-like_dom"/>
</dbReference>
<proteinExistence type="predicted"/>
<evidence type="ECO:0000259" key="1">
    <source>
        <dbReference type="PROSITE" id="PS50053"/>
    </source>
</evidence>
<dbReference type="AlphaFoldDB" id="I3EDZ7"/>
<dbReference type="VEuPathDB" id="MicrosporidiaDB:NEQG_02324"/>
<dbReference type="Proteomes" id="UP000002872">
    <property type="component" value="Unassembled WGS sequence"/>
</dbReference>
<dbReference type="OMA" id="ECKISDA"/>
<dbReference type="PANTHER" id="PTHR10666">
    <property type="entry name" value="UBIQUITIN"/>
    <property type="match status" value="1"/>
</dbReference>
<dbReference type="InterPro" id="IPR029071">
    <property type="entry name" value="Ubiquitin-like_domsf"/>
</dbReference>
<sequence length="76" mass="8572">MHIKIKTLEGTEVQLEVDKAMKVKQVKELLQEKEAISIEQQRLIYGGKQLVDANTIETYGIQNNDVLHLVLALRGG</sequence>
<name>I3EDZ7_NEMP3</name>
<protein>
    <submittedName>
        <fullName evidence="2">Ubiquitin</fullName>
    </submittedName>
</protein>
<dbReference type="OrthoDB" id="419317at2759"/>
<dbReference type="Pfam" id="PF00240">
    <property type="entry name" value="ubiquitin"/>
    <property type="match status" value="1"/>
</dbReference>
<evidence type="ECO:0000313" key="3">
    <source>
        <dbReference type="Proteomes" id="UP000002872"/>
    </source>
</evidence>
<dbReference type="InParanoid" id="I3EDZ7"/>
<dbReference type="EMBL" id="GL870882">
    <property type="protein sequence ID" value="EIJ87444.1"/>
    <property type="molecule type" value="Genomic_DNA"/>
</dbReference>
<reference evidence="2" key="1">
    <citation type="submission" date="2011-01" db="EMBL/GenBank/DDBJ databases">
        <title>The Genome Sequence of Nematocida parisii strain ERTm3.</title>
        <authorList>
            <consortium name="The Broad Institute Genome Sequencing Platform"/>
            <consortium name="The Broad Institute Genome Sequencing Center for Infectious Disease"/>
            <person name="Cuomo C."/>
            <person name="Troemel E."/>
            <person name="Young S.K."/>
            <person name="Zeng Q."/>
            <person name="Gargeya S."/>
            <person name="Fitzgerald M."/>
            <person name="Haas B."/>
            <person name="Abouelleil A."/>
            <person name="Alvarado L."/>
            <person name="Arachchi H.M."/>
            <person name="Berlin A."/>
            <person name="Chapman S.B."/>
            <person name="Gearin G."/>
            <person name="Goldberg J."/>
            <person name="Griggs A."/>
            <person name="Gujja S."/>
            <person name="Hansen M."/>
            <person name="Heiman D."/>
            <person name="Howarth C."/>
            <person name="Larimer J."/>
            <person name="Lui A."/>
            <person name="MacDonald P.J.P."/>
            <person name="McCowen C."/>
            <person name="Montmayeur A."/>
            <person name="Murphy C."/>
            <person name="Neiman D."/>
            <person name="Pearson M."/>
            <person name="Priest M."/>
            <person name="Roberts A."/>
            <person name="Saif S."/>
            <person name="Shea T."/>
            <person name="Sisk P."/>
            <person name="Stolte C."/>
            <person name="Sykes S."/>
            <person name="Wortman J."/>
            <person name="Nusbaum C."/>
            <person name="Birren B."/>
        </authorList>
    </citation>
    <scope>NUCLEOTIDE SEQUENCE</scope>
    <source>
        <strain evidence="2">ERTm3</strain>
    </source>
</reference>
<dbReference type="SUPFAM" id="SSF54236">
    <property type="entry name" value="Ubiquitin-like"/>
    <property type="match status" value="1"/>
</dbReference>
<dbReference type="STRING" id="935791.I3EDZ7"/>
<dbReference type="HOGENOM" id="CLU_010412_6_4_1"/>
<feature type="domain" description="Ubiquitin-like" evidence="1">
    <location>
        <begin position="1"/>
        <end position="76"/>
    </location>
</feature>
<dbReference type="PROSITE" id="PS50053">
    <property type="entry name" value="UBIQUITIN_2"/>
    <property type="match status" value="1"/>
</dbReference>
<dbReference type="Gene3D" id="3.10.20.90">
    <property type="entry name" value="Phosphatidylinositol 3-kinase Catalytic Subunit, Chain A, domain 1"/>
    <property type="match status" value="1"/>
</dbReference>
<gene>
    <name evidence="2" type="ORF">NEQG_02324</name>
</gene>
<accession>I3EDZ7</accession>
<organism evidence="2 3">
    <name type="scientific">Nematocida parisii (strain ERTm3)</name>
    <name type="common">Nematode killer fungus</name>
    <dbReference type="NCBI Taxonomy" id="935791"/>
    <lineage>
        <taxon>Eukaryota</taxon>
        <taxon>Fungi</taxon>
        <taxon>Fungi incertae sedis</taxon>
        <taxon>Microsporidia</taxon>
        <taxon>Nematocida</taxon>
    </lineage>
</organism>